<dbReference type="PATRIC" id="fig|1358026.3.peg.3250"/>
<evidence type="ECO:0000313" key="2">
    <source>
        <dbReference type="Proteomes" id="UP000016605"/>
    </source>
</evidence>
<accession>U2R3C3</accession>
<dbReference type="InterPro" id="IPR036890">
    <property type="entry name" value="HATPase_C_sf"/>
</dbReference>
<organism evidence="1 2">
    <name type="scientific">Leifsonia aquatica ATCC 14665</name>
    <dbReference type="NCBI Taxonomy" id="1358026"/>
    <lineage>
        <taxon>Bacteria</taxon>
        <taxon>Bacillati</taxon>
        <taxon>Actinomycetota</taxon>
        <taxon>Actinomycetes</taxon>
        <taxon>Micrococcales</taxon>
        <taxon>Microbacteriaceae</taxon>
        <taxon>Leifsonia</taxon>
    </lineage>
</organism>
<dbReference type="AlphaFoldDB" id="U2R3C3"/>
<dbReference type="Gene3D" id="3.30.565.10">
    <property type="entry name" value="Histidine kinase-like ATPase, C-terminal domain"/>
    <property type="match status" value="1"/>
</dbReference>
<sequence length="89" mass="9085">WDRLREPARCEAVVDAISEGLANAVRHGDGGPVTLDVRSASPAGVAVVVSSGGTLSTASPGIGLRQLAEQGTVELRELDGRVELAVVVP</sequence>
<reference evidence="1 2" key="1">
    <citation type="submission" date="2013-08" db="EMBL/GenBank/DDBJ databases">
        <authorList>
            <person name="Weinstock G."/>
            <person name="Sodergren E."/>
            <person name="Wylie T."/>
            <person name="Fulton L."/>
            <person name="Fulton R."/>
            <person name="Fronick C."/>
            <person name="O'Laughlin M."/>
            <person name="Godfrey J."/>
            <person name="Miner T."/>
            <person name="Herter B."/>
            <person name="Appelbaum E."/>
            <person name="Cordes M."/>
            <person name="Lek S."/>
            <person name="Wollam A."/>
            <person name="Pepin K.H."/>
            <person name="Palsikar V.B."/>
            <person name="Mitreva M."/>
            <person name="Wilson R.K."/>
        </authorList>
    </citation>
    <scope>NUCLEOTIDE SEQUENCE [LARGE SCALE GENOMIC DNA]</scope>
    <source>
        <strain evidence="1 2">ATCC 14665</strain>
    </source>
</reference>
<gene>
    <name evidence="1" type="ORF">N136_03915</name>
</gene>
<dbReference type="HOGENOM" id="CLU_2445916_0_0_11"/>
<dbReference type="EMBL" id="AWVQ01000608">
    <property type="protein sequence ID" value="ERK69760.1"/>
    <property type="molecule type" value="Genomic_DNA"/>
</dbReference>
<feature type="non-terminal residue" evidence="1">
    <location>
        <position position="1"/>
    </location>
</feature>
<comment type="caution">
    <text evidence="1">The sequence shown here is derived from an EMBL/GenBank/DDBJ whole genome shotgun (WGS) entry which is preliminary data.</text>
</comment>
<evidence type="ECO:0000313" key="1">
    <source>
        <dbReference type="EMBL" id="ERK69760.1"/>
    </source>
</evidence>
<evidence type="ECO:0008006" key="3">
    <source>
        <dbReference type="Google" id="ProtNLM"/>
    </source>
</evidence>
<proteinExistence type="predicted"/>
<protein>
    <recommendedName>
        <fullName evidence="3">Histidine kinase/HSP90-like ATPase domain-containing protein</fullName>
    </recommendedName>
</protein>
<dbReference type="Proteomes" id="UP000016605">
    <property type="component" value="Unassembled WGS sequence"/>
</dbReference>
<name>U2R3C3_LEIAQ</name>